<feature type="region of interest" description="Disordered" evidence="1">
    <location>
        <begin position="1"/>
        <end position="52"/>
    </location>
</feature>
<name>A0A0R3UJ11_MESCO</name>
<keyword evidence="3" id="KW-1185">Reference proteome</keyword>
<feature type="compositionally biased region" description="Basic and acidic residues" evidence="1">
    <location>
        <begin position="1"/>
        <end position="11"/>
    </location>
</feature>
<evidence type="ECO:0000256" key="1">
    <source>
        <dbReference type="SAM" id="MobiDB-lite"/>
    </source>
</evidence>
<gene>
    <name evidence="2" type="ORF">MCOS_LOCUS7465</name>
</gene>
<reference evidence="2 3" key="1">
    <citation type="submission" date="2018-10" db="EMBL/GenBank/DDBJ databases">
        <authorList>
            <consortium name="Pathogen Informatics"/>
        </authorList>
    </citation>
    <scope>NUCLEOTIDE SEQUENCE [LARGE SCALE GENOMIC DNA]</scope>
</reference>
<organism evidence="4">
    <name type="scientific">Mesocestoides corti</name>
    <name type="common">Flatworm</name>
    <dbReference type="NCBI Taxonomy" id="53468"/>
    <lineage>
        <taxon>Eukaryota</taxon>
        <taxon>Metazoa</taxon>
        <taxon>Spiralia</taxon>
        <taxon>Lophotrochozoa</taxon>
        <taxon>Platyhelminthes</taxon>
        <taxon>Cestoda</taxon>
        <taxon>Eucestoda</taxon>
        <taxon>Cyclophyllidea</taxon>
        <taxon>Mesocestoididae</taxon>
        <taxon>Mesocestoides</taxon>
    </lineage>
</organism>
<evidence type="ECO:0000313" key="2">
    <source>
        <dbReference type="EMBL" id="VDD81462.1"/>
    </source>
</evidence>
<reference evidence="4" key="2">
    <citation type="submission" date="2019-11" db="UniProtKB">
        <authorList>
            <consortium name="WormBaseParasite"/>
        </authorList>
    </citation>
    <scope>IDENTIFICATION</scope>
</reference>
<dbReference type="Proteomes" id="UP000267029">
    <property type="component" value="Unassembled WGS sequence"/>
</dbReference>
<dbReference type="WBParaSite" id="MCU_003911-RA">
    <property type="protein sequence ID" value="MCU_003911-RA"/>
    <property type="gene ID" value="MCU_003911"/>
</dbReference>
<evidence type="ECO:0000313" key="4">
    <source>
        <dbReference type="WBParaSite" id="MCU_003911-RA"/>
    </source>
</evidence>
<proteinExistence type="predicted"/>
<evidence type="ECO:0000313" key="3">
    <source>
        <dbReference type="Proteomes" id="UP000267029"/>
    </source>
</evidence>
<sequence>MGLDTVAHKAEQTSPNRSVCAHPPGGHREVELTPPTPPPHPPTTTTPKPIRHPTRRAAAALRGAFVLTWTGRGARFMKRSVRSPCAHPSSARMRTPELLNDSEQESCVWLDELATLKANPIVGFCAILH</sequence>
<protein>
    <submittedName>
        <fullName evidence="2 4">Uncharacterized protein</fullName>
    </submittedName>
</protein>
<feature type="compositionally biased region" description="Pro residues" evidence="1">
    <location>
        <begin position="34"/>
        <end position="44"/>
    </location>
</feature>
<dbReference type="EMBL" id="UXSR01005369">
    <property type="protein sequence ID" value="VDD81462.1"/>
    <property type="molecule type" value="Genomic_DNA"/>
</dbReference>
<dbReference type="AlphaFoldDB" id="A0A0R3UJ11"/>
<accession>A0A0R3UJ11</accession>